<accession>B5RTA4</accession>
<evidence type="ECO:0000256" key="5">
    <source>
        <dbReference type="ARBA" id="ARBA00022679"/>
    </source>
</evidence>
<comment type="pathway">
    <text evidence="2">Protein modification; protein glycosylation.</text>
</comment>
<dbReference type="OrthoDB" id="430354at2759"/>
<keyword evidence="8" id="KW-1133">Transmembrane helix</keyword>
<evidence type="ECO:0000313" key="12">
    <source>
        <dbReference type="EMBL" id="CAR65563.1"/>
    </source>
</evidence>
<evidence type="ECO:0000256" key="8">
    <source>
        <dbReference type="ARBA" id="ARBA00022989"/>
    </source>
</evidence>
<evidence type="ECO:0000256" key="1">
    <source>
        <dbReference type="ARBA" id="ARBA00004323"/>
    </source>
</evidence>
<keyword evidence="7" id="KW-0735">Signal-anchor</keyword>
<comment type="similarity">
    <text evidence="3">Belongs to the MNN1/MNT family.</text>
</comment>
<dbReference type="InParanoid" id="B5RTA4"/>
<dbReference type="KEGG" id="dha:DEHA2C12078g"/>
<keyword evidence="13" id="KW-1185">Reference proteome</keyword>
<dbReference type="GO" id="GO:0006493">
    <property type="term" value="P:protein O-linked glycosylation"/>
    <property type="evidence" value="ECO:0007669"/>
    <property type="project" value="TreeGrafter"/>
</dbReference>
<dbReference type="GO" id="GO:0000139">
    <property type="term" value="C:Golgi membrane"/>
    <property type="evidence" value="ECO:0007669"/>
    <property type="project" value="UniProtKB-SubCell"/>
</dbReference>
<dbReference type="Proteomes" id="UP000000599">
    <property type="component" value="Chromosome C"/>
</dbReference>
<dbReference type="EMBL" id="CR382135">
    <property type="protein sequence ID" value="CAR65563.1"/>
    <property type="molecule type" value="Genomic_DNA"/>
</dbReference>
<dbReference type="VEuPathDB" id="FungiDB:DEHA2C12078g"/>
<keyword evidence="10" id="KW-0472">Membrane</keyword>
<dbReference type="STRING" id="284592.B5RTA4"/>
<keyword evidence="5" id="KW-0808">Transferase</keyword>
<dbReference type="Pfam" id="PF11051">
    <property type="entry name" value="Mannosyl_trans3"/>
    <property type="match status" value="1"/>
</dbReference>
<dbReference type="HOGENOM" id="CLU_015387_0_1_1"/>
<name>B5RTA4_DEBHA</name>
<dbReference type="GeneID" id="8998367"/>
<sequence length="650" mass="75983">MAFILLSKKTVIRTVIVGWLLCLWVFYRVSKRIDIDIYDNNVVESLYTKVGRHEELKNIKLHSSVYDTIIEQEGLGRALNDHSFKQRCNLYVNTLMKNESNFIGPHSHFGFNRADYNTEDSSDAWKVIRKEEQTLHDYLTHLKIYNKCYIDAPEDAKFIKEQRKLMSRKSPIDFGMSDMLQYTCGEVEARLYPWLSFEMPVYMKWDGATTRFPKKQNKLMDRFTRPCFLSNFKDNLKGRGIVLTIADSHLELTIRLVQLLRALENTLPIEIIYYKNLSEDSRNKLIEACRREYKLKNSLLPPQDISFIDVSTAVKPKYIEKFGNFGNKILATLFNSFEEMILLDADTVVLEKPEFFFGLRKYQKAGTMFYKDRLAVEYRPKSDVMFFKKMMPSLMDSLFFNIPQTTGYTLDRKFFQGLNHYMESGLVVINRKRHFSQALIMSQLIFHLPIQARVYGDKELFWLAFVVSGNENYAFNDHFSAAIGYVTPNIERSPSKYGAMEVCSNHPGHINDEDNHSLLWFNSGFRHCGQNNKIDFQKEFEIGKRYTHLKTVLEFEAFFKNRLVLRDAVIPPHVVLEADNLEGEPSRSWISLSDYCAGYTWCGYSKIGGLYDRDNKKYNIQDGILIHFADREVKKFDLLGDAWTNSEFLS</sequence>
<dbReference type="InterPro" id="IPR029044">
    <property type="entry name" value="Nucleotide-diphossugar_trans"/>
</dbReference>
<dbReference type="eggNOG" id="ENOG502RZ48">
    <property type="taxonomic scope" value="Eukaryota"/>
</dbReference>
<dbReference type="Gene3D" id="3.90.550.10">
    <property type="entry name" value="Spore Coat Polysaccharide Biosynthesis Protein SpsA, Chain A"/>
    <property type="match status" value="1"/>
</dbReference>
<dbReference type="PANTHER" id="PTHR31392:SF1">
    <property type="entry name" value="ALPHA-1,3-MANNOSYLTRANSFERASE MNN1-RELATED"/>
    <property type="match status" value="1"/>
</dbReference>
<reference evidence="12 13" key="1">
    <citation type="journal article" date="2004" name="Nature">
        <title>Genome evolution in yeasts.</title>
        <authorList>
            <consortium name="Genolevures"/>
            <person name="Dujon B."/>
            <person name="Sherman D."/>
            <person name="Fischer G."/>
            <person name="Durrens P."/>
            <person name="Casaregola S."/>
            <person name="Lafontaine I."/>
            <person name="de Montigny J."/>
            <person name="Marck C."/>
            <person name="Neuveglise C."/>
            <person name="Talla E."/>
            <person name="Goffard N."/>
            <person name="Frangeul L."/>
            <person name="Aigle M."/>
            <person name="Anthouard V."/>
            <person name="Babour A."/>
            <person name="Barbe V."/>
            <person name="Barnay S."/>
            <person name="Blanchin S."/>
            <person name="Beckerich J.M."/>
            <person name="Beyne E."/>
            <person name="Bleykasten C."/>
            <person name="Boisrame A."/>
            <person name="Boyer J."/>
            <person name="Cattolico L."/>
            <person name="Confanioleri F."/>
            <person name="de Daruvar A."/>
            <person name="Despons L."/>
            <person name="Fabre E."/>
            <person name="Fairhead C."/>
            <person name="Ferry-Dumazet H."/>
            <person name="Groppi A."/>
            <person name="Hantraye F."/>
            <person name="Hennequin C."/>
            <person name="Jauniaux N."/>
            <person name="Joyet P."/>
            <person name="Kachouri R."/>
            <person name="Kerrest A."/>
            <person name="Koszul R."/>
            <person name="Lemaire M."/>
            <person name="Lesur I."/>
            <person name="Ma L."/>
            <person name="Muller H."/>
            <person name="Nicaud J.M."/>
            <person name="Nikolski M."/>
            <person name="Oztas S."/>
            <person name="Ozier-Kalogeropoulos O."/>
            <person name="Pellenz S."/>
            <person name="Potier S."/>
            <person name="Richard G.F."/>
            <person name="Straub M.L."/>
            <person name="Suleau A."/>
            <person name="Swennene D."/>
            <person name="Tekaia F."/>
            <person name="Wesolowski-Louvel M."/>
            <person name="Westhof E."/>
            <person name="Wirth B."/>
            <person name="Zeniou-Meyer M."/>
            <person name="Zivanovic I."/>
            <person name="Bolotin-Fukuhara M."/>
            <person name="Thierry A."/>
            <person name="Bouchier C."/>
            <person name="Caudron B."/>
            <person name="Scarpelli C."/>
            <person name="Gaillardin C."/>
            <person name="Weissenbach J."/>
            <person name="Wincker P."/>
            <person name="Souciet J.L."/>
        </authorList>
    </citation>
    <scope>NUCLEOTIDE SEQUENCE [LARGE SCALE GENOMIC DNA]</scope>
    <source>
        <strain evidence="13">ATCC 36239 / CBS 767 / BCRC 21394 / JCM 1990 / NBRC 0083 / IGC 2968</strain>
    </source>
</reference>
<evidence type="ECO:0000256" key="2">
    <source>
        <dbReference type="ARBA" id="ARBA00004922"/>
    </source>
</evidence>
<dbReference type="GO" id="GO:0046354">
    <property type="term" value="P:mannan biosynthetic process"/>
    <property type="evidence" value="ECO:0007669"/>
    <property type="project" value="UniProtKB-ARBA"/>
</dbReference>
<dbReference type="AlphaFoldDB" id="B5RTA4"/>
<organism evidence="12 13">
    <name type="scientific">Debaryomyces hansenii (strain ATCC 36239 / CBS 767 / BCRC 21394 / JCM 1990 / NBRC 0083 / IGC 2968)</name>
    <name type="common">Yeast</name>
    <name type="synonym">Torulaspora hansenii</name>
    <dbReference type="NCBI Taxonomy" id="284592"/>
    <lineage>
        <taxon>Eukaryota</taxon>
        <taxon>Fungi</taxon>
        <taxon>Dikarya</taxon>
        <taxon>Ascomycota</taxon>
        <taxon>Saccharomycotina</taxon>
        <taxon>Pichiomycetes</taxon>
        <taxon>Debaryomycetaceae</taxon>
        <taxon>Debaryomyces</taxon>
    </lineage>
</organism>
<evidence type="ECO:0000256" key="11">
    <source>
        <dbReference type="ARBA" id="ARBA00023180"/>
    </source>
</evidence>
<evidence type="ECO:0000256" key="3">
    <source>
        <dbReference type="ARBA" id="ARBA00009105"/>
    </source>
</evidence>
<dbReference type="RefSeq" id="XP_002770200.1">
    <property type="nucleotide sequence ID" value="XM_002770154.1"/>
</dbReference>
<dbReference type="FunCoup" id="B5RTA4">
    <property type="interactions" value="101"/>
</dbReference>
<dbReference type="OMA" id="HTLLWFN"/>
<dbReference type="GO" id="GO:0000033">
    <property type="term" value="F:alpha-1,3-mannosyltransferase activity"/>
    <property type="evidence" value="ECO:0007669"/>
    <property type="project" value="TreeGrafter"/>
</dbReference>
<evidence type="ECO:0000256" key="7">
    <source>
        <dbReference type="ARBA" id="ARBA00022968"/>
    </source>
</evidence>
<keyword evidence="9" id="KW-0333">Golgi apparatus</keyword>
<keyword evidence="11" id="KW-0325">Glycoprotein</keyword>
<protein>
    <submittedName>
        <fullName evidence="12">DEHA2C12078p</fullName>
    </submittedName>
</protein>
<comment type="subcellular location">
    <subcellularLocation>
        <location evidence="1">Golgi apparatus membrane</location>
        <topology evidence="1">Single-pass type II membrane protein</topology>
    </subcellularLocation>
</comment>
<gene>
    <name evidence="12" type="ordered locus">DEHA2C12078g</name>
</gene>
<evidence type="ECO:0000256" key="4">
    <source>
        <dbReference type="ARBA" id="ARBA00022676"/>
    </source>
</evidence>
<dbReference type="PANTHER" id="PTHR31392">
    <property type="entry name" value="ALPHA-1,3-MANNOSYLTRANSFERASE MNN1-RELATED"/>
    <property type="match status" value="1"/>
</dbReference>
<keyword evidence="4" id="KW-0328">Glycosyltransferase</keyword>
<proteinExistence type="inferred from homology"/>
<dbReference type="SUPFAM" id="SSF53448">
    <property type="entry name" value="Nucleotide-diphospho-sugar transferases"/>
    <property type="match status" value="1"/>
</dbReference>
<evidence type="ECO:0000256" key="9">
    <source>
        <dbReference type="ARBA" id="ARBA00023034"/>
    </source>
</evidence>
<dbReference type="UniPathway" id="UPA00378"/>
<keyword evidence="6" id="KW-0812">Transmembrane</keyword>
<evidence type="ECO:0000256" key="6">
    <source>
        <dbReference type="ARBA" id="ARBA00022692"/>
    </source>
</evidence>
<evidence type="ECO:0000256" key="10">
    <source>
        <dbReference type="ARBA" id="ARBA00023136"/>
    </source>
</evidence>
<dbReference type="InterPro" id="IPR022751">
    <property type="entry name" value="Alpha_mannosyltransferase"/>
</dbReference>
<evidence type="ECO:0000313" key="13">
    <source>
        <dbReference type="Proteomes" id="UP000000599"/>
    </source>
</evidence>